<evidence type="ECO:0000256" key="7">
    <source>
        <dbReference type="SAM" id="Phobius"/>
    </source>
</evidence>
<evidence type="ECO:0000256" key="4">
    <source>
        <dbReference type="ARBA" id="ARBA00022679"/>
    </source>
</evidence>
<dbReference type="CDD" id="cd07984">
    <property type="entry name" value="LPLAT_LABLAT-like"/>
    <property type="match status" value="1"/>
</dbReference>
<dbReference type="Pfam" id="PF03279">
    <property type="entry name" value="Lip_A_acyltrans"/>
    <property type="match status" value="1"/>
</dbReference>
<keyword evidence="4" id="KW-0808">Transferase</keyword>
<organism evidence="8 9">
    <name type="scientific">Candidatus Abzuiibacterium crystallinum</name>
    <dbReference type="NCBI Taxonomy" id="1974748"/>
    <lineage>
        <taxon>Bacteria</taxon>
        <taxon>Pseudomonadati</taxon>
        <taxon>Candidatus Omnitrophota</taxon>
        <taxon>Candidatus Abzuiibacterium</taxon>
    </lineage>
</organism>
<keyword evidence="3" id="KW-0997">Cell inner membrane</keyword>
<comment type="subcellular location">
    <subcellularLocation>
        <location evidence="1">Cell inner membrane</location>
    </subcellularLocation>
</comment>
<evidence type="ECO:0000256" key="3">
    <source>
        <dbReference type="ARBA" id="ARBA00022519"/>
    </source>
</evidence>
<keyword evidence="7" id="KW-1133">Transmembrane helix</keyword>
<keyword evidence="6" id="KW-0012">Acyltransferase</keyword>
<dbReference type="PANTHER" id="PTHR30606">
    <property type="entry name" value="LIPID A BIOSYNTHESIS LAUROYL ACYLTRANSFERASE"/>
    <property type="match status" value="1"/>
</dbReference>
<evidence type="ECO:0000313" key="9">
    <source>
        <dbReference type="Proteomes" id="UP000230859"/>
    </source>
</evidence>
<dbReference type="GO" id="GO:0009247">
    <property type="term" value="P:glycolipid biosynthetic process"/>
    <property type="evidence" value="ECO:0007669"/>
    <property type="project" value="UniProtKB-ARBA"/>
</dbReference>
<evidence type="ECO:0000256" key="1">
    <source>
        <dbReference type="ARBA" id="ARBA00004533"/>
    </source>
</evidence>
<keyword evidence="7" id="KW-0812">Transmembrane</keyword>
<keyword evidence="5 7" id="KW-0472">Membrane</keyword>
<dbReference type="GO" id="GO:0016746">
    <property type="term" value="F:acyltransferase activity"/>
    <property type="evidence" value="ECO:0007669"/>
    <property type="project" value="UniProtKB-KW"/>
</dbReference>
<evidence type="ECO:0000313" key="8">
    <source>
        <dbReference type="EMBL" id="PIQ85691.1"/>
    </source>
</evidence>
<accession>A0A2H0LMV0</accession>
<reference evidence="8 9" key="1">
    <citation type="submission" date="2017-09" db="EMBL/GenBank/DDBJ databases">
        <title>Depth-based differentiation of microbial function through sediment-hosted aquifers and enrichment of novel symbionts in the deep terrestrial subsurface.</title>
        <authorList>
            <person name="Probst A.J."/>
            <person name="Ladd B."/>
            <person name="Jarett J.K."/>
            <person name="Geller-Mcgrath D.E."/>
            <person name="Sieber C.M."/>
            <person name="Emerson J.B."/>
            <person name="Anantharaman K."/>
            <person name="Thomas B.C."/>
            <person name="Malmstrom R."/>
            <person name="Stieglmeier M."/>
            <person name="Klingl A."/>
            <person name="Woyke T."/>
            <person name="Ryan C.M."/>
            <person name="Banfield J.F."/>
        </authorList>
    </citation>
    <scope>NUCLEOTIDE SEQUENCE [LARGE SCALE GENOMIC DNA]</scope>
    <source>
        <strain evidence="8">CG11_big_fil_rev_8_21_14_0_20_45_26</strain>
    </source>
</reference>
<keyword evidence="2" id="KW-1003">Cell membrane</keyword>
<dbReference type="Proteomes" id="UP000230859">
    <property type="component" value="Unassembled WGS sequence"/>
</dbReference>
<name>A0A2H0LMV0_9BACT</name>
<gene>
    <name evidence="8" type="ORF">COV74_07665</name>
</gene>
<sequence>MSQKKPYRYILYILLRLLQGIALILPRWILLPLARLLGLIAWHALPRERKRVLEHLTLAFGDQKTWVEKKRIGRGVFENLGQTAVDTLRIPLFKKPLEKNRLIKIEPLVIEKLKEAHQAGHGTICLASHIGNWELISLSVVEAGFAGTVIGRRIYYEPFNRVIEAIRHQAGVDVLYRDQSPKDFLKVLKANEVLGILADQDVDSIDGIFVPFFGQPAYTPTAPARLSLSSGAPILPLFMIREKNRYHLIADQLIWPPETAPDKEAAVERMTKQWSLIVEGMIRRYPEQWVWMHRRWKTKPTDKKVSTL</sequence>
<dbReference type="GO" id="GO:0005886">
    <property type="term" value="C:plasma membrane"/>
    <property type="evidence" value="ECO:0007669"/>
    <property type="project" value="UniProtKB-SubCell"/>
</dbReference>
<comment type="caution">
    <text evidence="8">The sequence shown here is derived from an EMBL/GenBank/DDBJ whole genome shotgun (WGS) entry which is preliminary data.</text>
</comment>
<evidence type="ECO:0000256" key="6">
    <source>
        <dbReference type="ARBA" id="ARBA00023315"/>
    </source>
</evidence>
<protein>
    <recommendedName>
        <fullName evidence="10">Lipid A biosynthesis acyltransferase</fullName>
    </recommendedName>
</protein>
<dbReference type="InterPro" id="IPR004960">
    <property type="entry name" value="LipA_acyltrans"/>
</dbReference>
<evidence type="ECO:0000256" key="5">
    <source>
        <dbReference type="ARBA" id="ARBA00023136"/>
    </source>
</evidence>
<feature type="transmembrane region" description="Helical" evidence="7">
    <location>
        <begin position="9"/>
        <end position="30"/>
    </location>
</feature>
<proteinExistence type="predicted"/>
<evidence type="ECO:0008006" key="10">
    <source>
        <dbReference type="Google" id="ProtNLM"/>
    </source>
</evidence>
<dbReference type="EMBL" id="PCVY01000063">
    <property type="protein sequence ID" value="PIQ85691.1"/>
    <property type="molecule type" value="Genomic_DNA"/>
</dbReference>
<evidence type="ECO:0000256" key="2">
    <source>
        <dbReference type="ARBA" id="ARBA00022475"/>
    </source>
</evidence>
<dbReference type="PIRSF" id="PIRSF026649">
    <property type="entry name" value="MsbB"/>
    <property type="match status" value="1"/>
</dbReference>
<dbReference type="AlphaFoldDB" id="A0A2H0LMV0"/>
<dbReference type="PANTHER" id="PTHR30606:SF10">
    <property type="entry name" value="PHOSPHATIDYLINOSITOL MANNOSIDE ACYLTRANSFERASE"/>
    <property type="match status" value="1"/>
</dbReference>